<gene>
    <name evidence="4" type="ORF">TCAL_08199</name>
</gene>
<evidence type="ECO:0000313" key="5">
    <source>
        <dbReference type="Proteomes" id="UP000318571"/>
    </source>
</evidence>
<evidence type="ECO:0000313" key="4">
    <source>
        <dbReference type="EMBL" id="TRY62548.1"/>
    </source>
</evidence>
<proteinExistence type="predicted"/>
<reference evidence="4 5" key="1">
    <citation type="journal article" date="2018" name="Nat. Ecol. Evol.">
        <title>Genomic signatures of mitonuclear coevolution across populations of Tigriopus californicus.</title>
        <authorList>
            <person name="Barreto F.S."/>
            <person name="Watson E.T."/>
            <person name="Lima T.G."/>
            <person name="Willett C.S."/>
            <person name="Edmands S."/>
            <person name="Li W."/>
            <person name="Burton R.S."/>
        </authorList>
    </citation>
    <scope>NUCLEOTIDE SEQUENCE [LARGE SCALE GENOMIC DNA]</scope>
    <source>
        <strain evidence="4 5">San Diego</strain>
    </source>
</reference>
<comment type="caution">
    <text evidence="4">The sequence shown here is derived from an EMBL/GenBank/DDBJ whole genome shotgun (WGS) entry which is preliminary data.</text>
</comment>
<feature type="transmembrane region" description="Helical" evidence="2">
    <location>
        <begin position="236"/>
        <end position="254"/>
    </location>
</feature>
<feature type="chain" id="PRO_5021980226" description="ZP domain-containing protein" evidence="3">
    <location>
        <begin position="19"/>
        <end position="334"/>
    </location>
</feature>
<feature type="compositionally biased region" description="Low complexity" evidence="1">
    <location>
        <begin position="261"/>
        <end position="272"/>
    </location>
</feature>
<keyword evidence="2" id="KW-0472">Membrane</keyword>
<keyword evidence="2" id="KW-1133">Transmembrane helix</keyword>
<dbReference type="EMBL" id="VCGU01000458">
    <property type="protein sequence ID" value="TRY62548.1"/>
    <property type="molecule type" value="Genomic_DNA"/>
</dbReference>
<feature type="transmembrane region" description="Helical" evidence="2">
    <location>
        <begin position="162"/>
        <end position="183"/>
    </location>
</feature>
<feature type="non-terminal residue" evidence="4">
    <location>
        <position position="334"/>
    </location>
</feature>
<name>A0A553NAU7_TIGCA</name>
<feature type="region of interest" description="Disordered" evidence="1">
    <location>
        <begin position="261"/>
        <end position="288"/>
    </location>
</feature>
<organism evidence="4 5">
    <name type="scientific">Tigriopus californicus</name>
    <name type="common">Marine copepod</name>
    <dbReference type="NCBI Taxonomy" id="6832"/>
    <lineage>
        <taxon>Eukaryota</taxon>
        <taxon>Metazoa</taxon>
        <taxon>Ecdysozoa</taxon>
        <taxon>Arthropoda</taxon>
        <taxon>Crustacea</taxon>
        <taxon>Multicrustacea</taxon>
        <taxon>Hexanauplia</taxon>
        <taxon>Copepoda</taxon>
        <taxon>Harpacticoida</taxon>
        <taxon>Harpacticidae</taxon>
        <taxon>Tigriopus</taxon>
    </lineage>
</organism>
<evidence type="ECO:0008006" key="6">
    <source>
        <dbReference type="Google" id="ProtNLM"/>
    </source>
</evidence>
<keyword evidence="2" id="KW-0812">Transmembrane</keyword>
<sequence>MKLEHILVISWIQSLSGALNLPTMPSLTLDCAGNKVPQDGKYIPSLITLGRVNSTHFKVYLRCQQLDQEEGNPVQGEYVDVEEQFHYNGQDDMHYAKYLSMNCGDVRQSGMCFNPRITQNDLLNGMVCLKTGRAFCKNSMVVVSKDDRPSTSNASEIEASHWAFGIGGLIMGVVVVGVGIWYYNRRIDEQELQEGSQKKCRNVSCIMEEVEELKCKGQCNNPLESVAGSEWKQYDMYIAIGALILSVIFLSLWIRRERRQQQQQQQHQQQQRLPKPTGQKSNHELGPESQELESNYICEVVMDNDYYQRTVLANKNSSQESEGHYNENDYVAVL</sequence>
<evidence type="ECO:0000256" key="1">
    <source>
        <dbReference type="SAM" id="MobiDB-lite"/>
    </source>
</evidence>
<dbReference type="Proteomes" id="UP000318571">
    <property type="component" value="Chromosome 10"/>
</dbReference>
<feature type="signal peptide" evidence="3">
    <location>
        <begin position="1"/>
        <end position="18"/>
    </location>
</feature>
<evidence type="ECO:0000256" key="2">
    <source>
        <dbReference type="SAM" id="Phobius"/>
    </source>
</evidence>
<keyword evidence="3" id="KW-0732">Signal</keyword>
<dbReference type="AlphaFoldDB" id="A0A553NAU7"/>
<evidence type="ECO:0000256" key="3">
    <source>
        <dbReference type="SAM" id="SignalP"/>
    </source>
</evidence>
<keyword evidence="5" id="KW-1185">Reference proteome</keyword>
<accession>A0A553NAU7</accession>
<protein>
    <recommendedName>
        <fullName evidence="6">ZP domain-containing protein</fullName>
    </recommendedName>
</protein>